<feature type="active site" description="Nucleophile" evidence="4">
    <location>
        <position position="269"/>
    </location>
</feature>
<dbReference type="InterPro" id="IPR002692">
    <property type="entry name" value="S45"/>
</dbReference>
<name>A0A7L5BU92_9RHOB</name>
<dbReference type="Proteomes" id="UP000503336">
    <property type="component" value="Chromosome"/>
</dbReference>
<keyword evidence="8" id="KW-1185">Reference proteome</keyword>
<reference evidence="7 8" key="1">
    <citation type="submission" date="2020-02" db="EMBL/GenBank/DDBJ databases">
        <title>complete genome sequence of Rhodobacteraceae bacterium.</title>
        <authorList>
            <person name="Park J."/>
            <person name="Kim Y.-S."/>
            <person name="Kim K.-H."/>
        </authorList>
    </citation>
    <scope>NUCLEOTIDE SEQUENCE [LARGE SCALE GENOMIC DNA]</scope>
    <source>
        <strain evidence="7 8">RR4-56</strain>
    </source>
</reference>
<keyword evidence="5" id="KW-0479">Metal-binding</keyword>
<gene>
    <name evidence="7" type="ORF">G5B40_07620</name>
</gene>
<feature type="binding site" evidence="5">
    <location>
        <position position="195"/>
    </location>
    <ligand>
        <name>Ca(2+)</name>
        <dbReference type="ChEBI" id="CHEBI:29108"/>
    </ligand>
</feature>
<evidence type="ECO:0000256" key="6">
    <source>
        <dbReference type="SAM" id="Phobius"/>
    </source>
</evidence>
<dbReference type="InterPro" id="IPR023343">
    <property type="entry name" value="Penicillin_amidase_dom1"/>
</dbReference>
<evidence type="ECO:0000313" key="8">
    <source>
        <dbReference type="Proteomes" id="UP000503336"/>
    </source>
</evidence>
<evidence type="ECO:0000313" key="7">
    <source>
        <dbReference type="EMBL" id="QIE55335.1"/>
    </source>
</evidence>
<dbReference type="InterPro" id="IPR014395">
    <property type="entry name" value="Pen/GL7ACA/AHL_acylase"/>
</dbReference>
<dbReference type="InterPro" id="IPR043146">
    <property type="entry name" value="Penicillin_amidase_N_B-knob"/>
</dbReference>
<evidence type="ECO:0000256" key="4">
    <source>
        <dbReference type="PIRSR" id="PIRSR001227-1"/>
    </source>
</evidence>
<sequence length="829" mass="90746">MRTLFRVLLWLTGGLLALALIAAGLGYYLISRSKPDYDSVQTLAGLNGEVEIVRDANAVPHIYAQTDADAYFALGVVHAQERLWQMELSRRGAQGRLSELFGPAALSLDRRLRALDLHALARASLRYQSAETIEALDAYSAGVNAWIGVVNESALGRGAPEFFLFNEGLAPWTPADSIAILKVMALRLTNAATMETKRAKLLRRLTPEQLEDLFPVYPDPGILSLPTFAKGHPEPGAPTVTRRASRDEDDALGELEELFFPPARRAGASNVWAVDGDRTATGASLLANDPHLWLSAPSVWMLVHVEFPGEGVIGGSLAGVPAVLVGRNRSLAWGLTTAGIDDQDVYIEKLNPENPDEYLTPEGWARMTSRTETIRVKGADDVATTLRWTRHGPVPPPDLYDLGAVTPEGHVAALAWTALSAEDRSLEAALNLMRATTIEAAVKAGEKVLAPGQNVAVAEKSGVGVFVTGRPPNRRIGSRSHGRLPSLGWIAENDWDGLADPSATPRSIRPASGVVANANNRTTNAPFPDHLSFDWEAPYRIRRIEQKLNARQFHTAESFVELQNDTVSEMARAVLPLIASDLWWTRDEGVGDARGDRRDAALKMLGAWNGEMSEHAAEPLIFAAWMRALTRRIAGDELGEDLSEIEGARPLFIERVFYDVDGAGRWCDVDKTARVETCAEISKLALDDALDELVAAHGADMSTWRWGEVHRARHLATPLGLRWPFDLFVNIEHETSGGDYTVQRAQTRGRGPEPYLNVHAAGYRAVYDFADLDRSVYIISTGESGHLLSRHYDDLAELWRAGEYIPMSMADSDIRAGALGVMRLLPAEE</sequence>
<keyword evidence="6" id="KW-0472">Membrane</keyword>
<evidence type="ECO:0000256" key="3">
    <source>
        <dbReference type="ARBA" id="ARBA00023145"/>
    </source>
</evidence>
<proteinExistence type="inferred from homology"/>
<dbReference type="Gene3D" id="1.10.439.10">
    <property type="entry name" value="Penicillin Amidohydrolase, domain 1"/>
    <property type="match status" value="1"/>
</dbReference>
<dbReference type="Gene3D" id="1.10.1400.10">
    <property type="match status" value="1"/>
</dbReference>
<evidence type="ECO:0000256" key="5">
    <source>
        <dbReference type="PIRSR" id="PIRSR001227-2"/>
    </source>
</evidence>
<dbReference type="KEGG" id="hdh:G5B40_07620"/>
<protein>
    <submittedName>
        <fullName evidence="7">Penicillin acylase family protein</fullName>
    </submittedName>
</protein>
<feature type="binding site" evidence="5">
    <location>
        <position position="344"/>
    </location>
    <ligand>
        <name>Ca(2+)</name>
        <dbReference type="ChEBI" id="CHEBI:29108"/>
    </ligand>
</feature>
<organism evidence="7 8">
    <name type="scientific">Pikeienuella piscinae</name>
    <dbReference type="NCBI Taxonomy" id="2748098"/>
    <lineage>
        <taxon>Bacteria</taxon>
        <taxon>Pseudomonadati</taxon>
        <taxon>Pseudomonadota</taxon>
        <taxon>Alphaproteobacteria</taxon>
        <taxon>Rhodobacterales</taxon>
        <taxon>Paracoccaceae</taxon>
        <taxon>Pikeienuella</taxon>
    </lineage>
</organism>
<dbReference type="AlphaFoldDB" id="A0A7L5BU92"/>
<keyword evidence="2" id="KW-0378">Hydrolase</keyword>
<dbReference type="GO" id="GO:0046872">
    <property type="term" value="F:metal ion binding"/>
    <property type="evidence" value="ECO:0007669"/>
    <property type="project" value="UniProtKB-KW"/>
</dbReference>
<keyword evidence="6" id="KW-1133">Transmembrane helix</keyword>
<dbReference type="InterPro" id="IPR043147">
    <property type="entry name" value="Penicillin_amidase_A-knob"/>
</dbReference>
<keyword evidence="6" id="KW-0812">Transmembrane</keyword>
<evidence type="ECO:0000256" key="2">
    <source>
        <dbReference type="ARBA" id="ARBA00022801"/>
    </source>
</evidence>
<dbReference type="EMBL" id="CP049056">
    <property type="protein sequence ID" value="QIE55335.1"/>
    <property type="molecule type" value="Genomic_DNA"/>
</dbReference>
<evidence type="ECO:0000256" key="1">
    <source>
        <dbReference type="ARBA" id="ARBA00006586"/>
    </source>
</evidence>
<dbReference type="GO" id="GO:0017000">
    <property type="term" value="P:antibiotic biosynthetic process"/>
    <property type="evidence" value="ECO:0007669"/>
    <property type="project" value="InterPro"/>
</dbReference>
<keyword evidence="3" id="KW-0865">Zymogen</keyword>
<dbReference type="Gene3D" id="3.60.20.10">
    <property type="entry name" value="Glutamine Phosphoribosylpyrophosphate, subunit 1, domain 1"/>
    <property type="match status" value="1"/>
</dbReference>
<feature type="transmembrane region" description="Helical" evidence="6">
    <location>
        <begin position="7"/>
        <end position="30"/>
    </location>
</feature>
<keyword evidence="5" id="KW-0106">Calcium</keyword>
<feature type="binding site" evidence="5">
    <location>
        <position position="341"/>
    </location>
    <ligand>
        <name>Ca(2+)</name>
        <dbReference type="ChEBI" id="CHEBI:29108"/>
    </ligand>
</feature>
<dbReference type="Gene3D" id="2.30.120.10">
    <property type="match status" value="1"/>
</dbReference>
<dbReference type="CDD" id="cd03747">
    <property type="entry name" value="Ntn_PGA_like"/>
    <property type="match status" value="1"/>
</dbReference>
<dbReference type="GO" id="GO:0016811">
    <property type="term" value="F:hydrolase activity, acting on carbon-nitrogen (but not peptide) bonds, in linear amides"/>
    <property type="evidence" value="ECO:0007669"/>
    <property type="project" value="InterPro"/>
</dbReference>
<dbReference type="PIRSF" id="PIRSF001227">
    <property type="entry name" value="Pen_acylase"/>
    <property type="match status" value="1"/>
</dbReference>
<dbReference type="SUPFAM" id="SSF56235">
    <property type="entry name" value="N-terminal nucleophile aminohydrolases (Ntn hydrolases)"/>
    <property type="match status" value="1"/>
</dbReference>
<comment type="cofactor">
    <cofactor evidence="5">
        <name>Ca(2+)</name>
        <dbReference type="ChEBI" id="CHEBI:29108"/>
    </cofactor>
    <text evidence="5">Binds 1 Ca(2+) ion per dimer.</text>
</comment>
<dbReference type="Pfam" id="PF01804">
    <property type="entry name" value="Penicil_amidase"/>
    <property type="match status" value="1"/>
</dbReference>
<dbReference type="InterPro" id="IPR029055">
    <property type="entry name" value="Ntn_hydrolases_N"/>
</dbReference>
<accession>A0A7L5BU92</accession>
<dbReference type="PANTHER" id="PTHR34218">
    <property type="entry name" value="PEPTIDASE S45 PENICILLIN AMIDASE"/>
    <property type="match status" value="1"/>
</dbReference>
<dbReference type="RefSeq" id="WP_165097095.1">
    <property type="nucleotide sequence ID" value="NZ_CP049056.1"/>
</dbReference>
<comment type="similarity">
    <text evidence="1">Belongs to the peptidase S45 family.</text>
</comment>
<dbReference type="PANTHER" id="PTHR34218:SF4">
    <property type="entry name" value="ACYL-HOMOSERINE LACTONE ACYLASE QUIP"/>
    <property type="match status" value="1"/>
</dbReference>